<comment type="similarity">
    <text evidence="6">Belongs to the FtsA/MreB family.</text>
</comment>
<feature type="non-terminal residue" evidence="7">
    <location>
        <position position="129"/>
    </location>
</feature>
<accession>K1SGK2</accession>
<dbReference type="Pfam" id="PF06723">
    <property type="entry name" value="MreB_Mbl"/>
    <property type="match status" value="1"/>
</dbReference>
<dbReference type="GO" id="GO:0005737">
    <property type="term" value="C:cytoplasm"/>
    <property type="evidence" value="ECO:0007669"/>
    <property type="project" value="UniProtKB-SubCell"/>
</dbReference>
<dbReference type="GO" id="GO:0008360">
    <property type="term" value="P:regulation of cell shape"/>
    <property type="evidence" value="ECO:0007669"/>
    <property type="project" value="UniProtKB-KW"/>
</dbReference>
<dbReference type="PRINTS" id="PR01652">
    <property type="entry name" value="SHAPEPROTEIN"/>
</dbReference>
<keyword evidence="2" id="KW-0963">Cytoplasm</keyword>
<reference evidence="7" key="1">
    <citation type="journal article" date="2013" name="Environ. Microbiol.">
        <title>Microbiota from the distal guts of lean and obese adolescents exhibit partial functional redundancy besides clear differences in community structure.</title>
        <authorList>
            <person name="Ferrer M."/>
            <person name="Ruiz A."/>
            <person name="Lanza F."/>
            <person name="Haange S.B."/>
            <person name="Oberbach A."/>
            <person name="Till H."/>
            <person name="Bargiela R."/>
            <person name="Campoy C."/>
            <person name="Segura M.T."/>
            <person name="Richter M."/>
            <person name="von Bergen M."/>
            <person name="Seifert J."/>
            <person name="Suarez A."/>
        </authorList>
    </citation>
    <scope>NUCLEOTIDE SEQUENCE</scope>
</reference>
<dbReference type="GO" id="GO:0000902">
    <property type="term" value="P:cell morphogenesis"/>
    <property type="evidence" value="ECO:0007669"/>
    <property type="project" value="InterPro"/>
</dbReference>
<comment type="subcellular location">
    <subcellularLocation>
        <location evidence="1">Cytoplasm</location>
    </subcellularLocation>
</comment>
<comment type="caution">
    <text evidence="7">The sequence shown here is derived from an EMBL/GenBank/DDBJ whole genome shotgun (WGS) entry which is preliminary data.</text>
</comment>
<name>K1SGK2_9ZZZZ</name>
<sequence length="129" mass="13983">MDLGTSNILLTIKGKGIVLNEPSVVAINRQNNQIVATGHEAKEMLGRTPEQIRAVRPMKDGVIADFTAAQMMIRNVITKVCKRYNAGRPRVVVGVPSGITEVEERAVEEAVTQAGAREVYLIEEPMAAA</sequence>
<dbReference type="PANTHER" id="PTHR42749">
    <property type="entry name" value="CELL SHAPE-DETERMINING PROTEIN MREB"/>
    <property type="match status" value="1"/>
</dbReference>
<dbReference type="InterPro" id="IPR043129">
    <property type="entry name" value="ATPase_NBD"/>
</dbReference>
<gene>
    <name evidence="7" type="ORF">LEA_15800</name>
</gene>
<dbReference type="Gene3D" id="3.30.420.40">
    <property type="match status" value="1"/>
</dbReference>
<evidence type="ECO:0000256" key="5">
    <source>
        <dbReference type="ARBA" id="ARBA00022960"/>
    </source>
</evidence>
<evidence type="ECO:0000256" key="4">
    <source>
        <dbReference type="ARBA" id="ARBA00022840"/>
    </source>
</evidence>
<dbReference type="PANTHER" id="PTHR42749:SF1">
    <property type="entry name" value="CELL SHAPE-DETERMINING PROTEIN MREB"/>
    <property type="match status" value="1"/>
</dbReference>
<dbReference type="EMBL" id="AJWY01010788">
    <property type="protein sequence ID" value="EKC54539.1"/>
    <property type="molecule type" value="Genomic_DNA"/>
</dbReference>
<proteinExistence type="inferred from homology"/>
<evidence type="ECO:0000256" key="1">
    <source>
        <dbReference type="ARBA" id="ARBA00004496"/>
    </source>
</evidence>
<evidence type="ECO:0000256" key="3">
    <source>
        <dbReference type="ARBA" id="ARBA00022741"/>
    </source>
</evidence>
<dbReference type="GO" id="GO:0005524">
    <property type="term" value="F:ATP binding"/>
    <property type="evidence" value="ECO:0007669"/>
    <property type="project" value="UniProtKB-KW"/>
</dbReference>
<evidence type="ECO:0000256" key="2">
    <source>
        <dbReference type="ARBA" id="ARBA00022490"/>
    </source>
</evidence>
<evidence type="ECO:0000313" key="7">
    <source>
        <dbReference type="EMBL" id="EKC54539.1"/>
    </source>
</evidence>
<dbReference type="AlphaFoldDB" id="K1SGK2"/>
<keyword evidence="3" id="KW-0547">Nucleotide-binding</keyword>
<dbReference type="SUPFAM" id="SSF53067">
    <property type="entry name" value="Actin-like ATPase domain"/>
    <property type="match status" value="1"/>
</dbReference>
<protein>
    <submittedName>
        <fullName evidence="7">Cell shape determining protein MreB/Mrl</fullName>
    </submittedName>
</protein>
<dbReference type="InterPro" id="IPR056546">
    <property type="entry name" value="MreB_MamK-like"/>
</dbReference>
<keyword evidence="5" id="KW-0133">Cell shape</keyword>
<keyword evidence="4" id="KW-0067">ATP-binding</keyword>
<dbReference type="InterPro" id="IPR004753">
    <property type="entry name" value="MreB"/>
</dbReference>
<evidence type="ECO:0000256" key="6">
    <source>
        <dbReference type="ARBA" id="ARBA00023458"/>
    </source>
</evidence>
<organism evidence="7">
    <name type="scientific">human gut metagenome</name>
    <dbReference type="NCBI Taxonomy" id="408170"/>
    <lineage>
        <taxon>unclassified sequences</taxon>
        <taxon>metagenomes</taxon>
        <taxon>organismal metagenomes</taxon>
    </lineage>
</organism>